<organism evidence="1">
    <name type="scientific">Arundo donax</name>
    <name type="common">Giant reed</name>
    <name type="synonym">Donax arundinaceus</name>
    <dbReference type="NCBI Taxonomy" id="35708"/>
    <lineage>
        <taxon>Eukaryota</taxon>
        <taxon>Viridiplantae</taxon>
        <taxon>Streptophyta</taxon>
        <taxon>Embryophyta</taxon>
        <taxon>Tracheophyta</taxon>
        <taxon>Spermatophyta</taxon>
        <taxon>Magnoliopsida</taxon>
        <taxon>Liliopsida</taxon>
        <taxon>Poales</taxon>
        <taxon>Poaceae</taxon>
        <taxon>PACMAD clade</taxon>
        <taxon>Arundinoideae</taxon>
        <taxon>Arundineae</taxon>
        <taxon>Arundo</taxon>
    </lineage>
</organism>
<proteinExistence type="predicted"/>
<protein>
    <submittedName>
        <fullName evidence="1">Uncharacterized protein</fullName>
    </submittedName>
</protein>
<dbReference type="AlphaFoldDB" id="A0A0A9CCB4"/>
<sequence length="59" mass="6878">MLPFVGRTSFLFITHGVIICTELYSLTYENHCYKRTLTFCLSFSYKACMYALTYSVCLL</sequence>
<evidence type="ECO:0000313" key="1">
    <source>
        <dbReference type="EMBL" id="JAD73226.1"/>
    </source>
</evidence>
<reference evidence="1" key="1">
    <citation type="submission" date="2014-09" db="EMBL/GenBank/DDBJ databases">
        <authorList>
            <person name="Magalhaes I.L.F."/>
            <person name="Oliveira U."/>
            <person name="Santos F.R."/>
            <person name="Vidigal T.H.D.A."/>
            <person name="Brescovit A.D."/>
            <person name="Santos A.J."/>
        </authorList>
    </citation>
    <scope>NUCLEOTIDE SEQUENCE</scope>
    <source>
        <tissue evidence="1">Shoot tissue taken approximately 20 cm above the soil surface</tissue>
    </source>
</reference>
<accession>A0A0A9CCB4</accession>
<dbReference type="EMBL" id="GBRH01224669">
    <property type="protein sequence ID" value="JAD73226.1"/>
    <property type="molecule type" value="Transcribed_RNA"/>
</dbReference>
<name>A0A0A9CCB4_ARUDO</name>
<reference evidence="1" key="2">
    <citation type="journal article" date="2015" name="Data Brief">
        <title>Shoot transcriptome of the giant reed, Arundo donax.</title>
        <authorList>
            <person name="Barrero R.A."/>
            <person name="Guerrero F.D."/>
            <person name="Moolhuijzen P."/>
            <person name="Goolsby J.A."/>
            <person name="Tidwell J."/>
            <person name="Bellgard S.E."/>
            <person name="Bellgard M.I."/>
        </authorList>
    </citation>
    <scope>NUCLEOTIDE SEQUENCE</scope>
    <source>
        <tissue evidence="1">Shoot tissue taken approximately 20 cm above the soil surface</tissue>
    </source>
</reference>